<sequence>MPYTNRWVLLPVLGLLAALTPFAIDMYLPSIPSIARDLDASIELAQLSVTVYLAVFAAAQLLLGPLSDVHGRRRTIGLGLILFMLGDIACALAPSMSLMLLARAVQAVGGAAVAVTIPALVRDLFERDEYARVMGMIMLVMGFAPLVAPSLGGLIIWYASWHWVFVALLLISLIATLLFFRVVPETLLIEHRHRLHLGDIFSNYGLLLRHRTALGYLLTGSASFSGMMIFIVASPFVYIELHGVSASAFGPLFGINVLAAMLLASVNTTLVRRLGAERLLRIGLALQATAAIALLLLSGMTQPDLWLIAAVSCVYLGMNGLIFGNAMAGFMAFFPSMAGTASAFAGALRFGLGALAGSIVSLLHDGSAVPMLIGMGLCGLLALGIYLLACWQQTAGEHAAVE</sequence>
<dbReference type="NCBIfam" id="TIGR00710">
    <property type="entry name" value="efflux_Bcr_CflA"/>
    <property type="match status" value="1"/>
</dbReference>
<dbReference type="Pfam" id="PF07690">
    <property type="entry name" value="MFS_1"/>
    <property type="match status" value="1"/>
</dbReference>
<dbReference type="PRINTS" id="PR01035">
    <property type="entry name" value="TCRTETA"/>
</dbReference>
<evidence type="ECO:0000256" key="1">
    <source>
        <dbReference type="ARBA" id="ARBA00004651"/>
    </source>
</evidence>
<dbReference type="GO" id="GO:1990961">
    <property type="term" value="P:xenobiotic detoxification by transmembrane export across the plasma membrane"/>
    <property type="evidence" value="ECO:0007669"/>
    <property type="project" value="InterPro"/>
</dbReference>
<keyword evidence="8" id="KW-0997">Cell inner membrane</keyword>
<dbReference type="InterPro" id="IPR004812">
    <property type="entry name" value="Efflux_drug-R_Bcr/CmlA"/>
</dbReference>
<dbReference type="PROSITE" id="PS50850">
    <property type="entry name" value="MFS"/>
    <property type="match status" value="1"/>
</dbReference>
<feature type="domain" description="Major facilitator superfamily (MFS) profile" evidence="9">
    <location>
        <begin position="9"/>
        <end position="394"/>
    </location>
</feature>
<dbReference type="AlphaFoldDB" id="A0A9X0WDW5"/>
<organism evidence="10 11">
    <name type="scientific">Lamprobacter modestohalophilus</name>
    <dbReference type="NCBI Taxonomy" id="1064514"/>
    <lineage>
        <taxon>Bacteria</taxon>
        <taxon>Pseudomonadati</taxon>
        <taxon>Pseudomonadota</taxon>
        <taxon>Gammaproteobacteria</taxon>
        <taxon>Chromatiales</taxon>
        <taxon>Chromatiaceae</taxon>
        <taxon>Lamprobacter</taxon>
    </lineage>
</organism>
<keyword evidence="4" id="KW-1003">Cell membrane</keyword>
<dbReference type="InterPro" id="IPR011701">
    <property type="entry name" value="MFS"/>
</dbReference>
<evidence type="ECO:0000313" key="10">
    <source>
        <dbReference type="EMBL" id="MBK1621213.1"/>
    </source>
</evidence>
<feature type="transmembrane region" description="Helical" evidence="8">
    <location>
        <begin position="44"/>
        <end position="63"/>
    </location>
</feature>
<feature type="transmembrane region" description="Helical" evidence="8">
    <location>
        <begin position="305"/>
        <end position="334"/>
    </location>
</feature>
<comment type="subcellular location">
    <subcellularLocation>
        <location evidence="8">Cell inner membrane</location>
        <topology evidence="8">Multi-pass membrane protein</topology>
    </subcellularLocation>
    <subcellularLocation>
        <location evidence="1">Cell membrane</location>
        <topology evidence="1">Multi-pass membrane protein</topology>
    </subcellularLocation>
</comment>
<dbReference type="PANTHER" id="PTHR23502:SF132">
    <property type="entry name" value="POLYAMINE TRANSPORTER 2-RELATED"/>
    <property type="match status" value="1"/>
</dbReference>
<evidence type="ECO:0000256" key="7">
    <source>
        <dbReference type="ARBA" id="ARBA00023136"/>
    </source>
</evidence>
<dbReference type="InterPro" id="IPR001958">
    <property type="entry name" value="Tet-R_TetA/multi-R_MdtG-like"/>
</dbReference>
<proteinExistence type="inferred from homology"/>
<comment type="similarity">
    <text evidence="2 8">Belongs to the major facilitator superfamily. Bcr/CmlA family.</text>
</comment>
<feature type="transmembrane region" description="Helical" evidence="8">
    <location>
        <begin position="163"/>
        <end position="183"/>
    </location>
</feature>
<reference evidence="10 11" key="1">
    <citation type="journal article" date="2020" name="Microorganisms">
        <title>Osmotic Adaptation and Compatible Solute Biosynthesis of Phototrophic Bacteria as Revealed from Genome Analyses.</title>
        <authorList>
            <person name="Imhoff J.F."/>
            <person name="Rahn T."/>
            <person name="Kunzel S."/>
            <person name="Keller A."/>
            <person name="Neulinger S.C."/>
        </authorList>
    </citation>
    <scope>NUCLEOTIDE SEQUENCE [LARGE SCALE GENOMIC DNA]</scope>
    <source>
        <strain evidence="10 11">DSM 25653</strain>
    </source>
</reference>
<name>A0A9X0WDW5_9GAMM</name>
<dbReference type="CDD" id="cd17320">
    <property type="entry name" value="MFS_MdfA_MDR_like"/>
    <property type="match status" value="1"/>
</dbReference>
<dbReference type="GO" id="GO:0042910">
    <property type="term" value="F:xenobiotic transmembrane transporter activity"/>
    <property type="evidence" value="ECO:0007669"/>
    <property type="project" value="InterPro"/>
</dbReference>
<dbReference type="NCBIfam" id="NF008314">
    <property type="entry name" value="PRK11102.1"/>
    <property type="match status" value="1"/>
</dbReference>
<keyword evidence="11" id="KW-1185">Reference proteome</keyword>
<dbReference type="SUPFAM" id="SSF103473">
    <property type="entry name" value="MFS general substrate transporter"/>
    <property type="match status" value="1"/>
</dbReference>
<feature type="transmembrane region" description="Helical" evidence="8">
    <location>
        <begin position="369"/>
        <end position="389"/>
    </location>
</feature>
<feature type="transmembrane region" description="Helical" evidence="8">
    <location>
        <begin position="133"/>
        <end position="157"/>
    </location>
</feature>
<evidence type="ECO:0000256" key="2">
    <source>
        <dbReference type="ARBA" id="ARBA00006236"/>
    </source>
</evidence>
<keyword evidence="6 8" id="KW-1133">Transmembrane helix</keyword>
<dbReference type="Gene3D" id="1.20.1720.10">
    <property type="entry name" value="Multidrug resistance protein D"/>
    <property type="match status" value="1"/>
</dbReference>
<dbReference type="InterPro" id="IPR036259">
    <property type="entry name" value="MFS_trans_sf"/>
</dbReference>
<dbReference type="InterPro" id="IPR020846">
    <property type="entry name" value="MFS_dom"/>
</dbReference>
<comment type="caution">
    <text evidence="10">The sequence shown here is derived from an EMBL/GenBank/DDBJ whole genome shotgun (WGS) entry which is preliminary data.</text>
</comment>
<dbReference type="GO" id="GO:0005886">
    <property type="term" value="C:plasma membrane"/>
    <property type="evidence" value="ECO:0007669"/>
    <property type="project" value="UniProtKB-SubCell"/>
</dbReference>
<dbReference type="EMBL" id="NRRY01000062">
    <property type="protein sequence ID" value="MBK1621213.1"/>
    <property type="molecule type" value="Genomic_DNA"/>
</dbReference>
<gene>
    <name evidence="10" type="ORF">CKO42_22905</name>
</gene>
<evidence type="ECO:0000256" key="8">
    <source>
        <dbReference type="RuleBase" id="RU365088"/>
    </source>
</evidence>
<evidence type="ECO:0000313" key="11">
    <source>
        <dbReference type="Proteomes" id="UP001138768"/>
    </source>
</evidence>
<dbReference type="Proteomes" id="UP001138768">
    <property type="component" value="Unassembled WGS sequence"/>
</dbReference>
<feature type="transmembrane region" description="Helical" evidence="8">
    <location>
        <begin position="100"/>
        <end position="121"/>
    </location>
</feature>
<dbReference type="RefSeq" id="WP_200249611.1">
    <property type="nucleotide sequence ID" value="NZ_NRRY01000062.1"/>
</dbReference>
<keyword evidence="5 8" id="KW-0812">Transmembrane</keyword>
<feature type="transmembrane region" description="Helical" evidence="8">
    <location>
        <begin position="279"/>
        <end position="299"/>
    </location>
</feature>
<feature type="transmembrane region" description="Helical" evidence="8">
    <location>
        <begin position="214"/>
        <end position="238"/>
    </location>
</feature>
<keyword evidence="7 8" id="KW-0472">Membrane</keyword>
<feature type="transmembrane region" description="Helical" evidence="8">
    <location>
        <begin position="244"/>
        <end position="267"/>
    </location>
</feature>
<feature type="transmembrane region" description="Helical" evidence="8">
    <location>
        <begin position="341"/>
        <end position="363"/>
    </location>
</feature>
<feature type="transmembrane region" description="Helical" evidence="8">
    <location>
        <begin position="7"/>
        <end position="24"/>
    </location>
</feature>
<evidence type="ECO:0000256" key="5">
    <source>
        <dbReference type="ARBA" id="ARBA00022692"/>
    </source>
</evidence>
<dbReference type="GO" id="GO:0015385">
    <property type="term" value="F:sodium:proton antiporter activity"/>
    <property type="evidence" value="ECO:0007669"/>
    <property type="project" value="TreeGrafter"/>
</dbReference>
<dbReference type="PANTHER" id="PTHR23502">
    <property type="entry name" value="MAJOR FACILITATOR SUPERFAMILY"/>
    <property type="match status" value="1"/>
</dbReference>
<protein>
    <recommendedName>
        <fullName evidence="8">Bcr/CflA family efflux transporter</fullName>
    </recommendedName>
</protein>
<feature type="transmembrane region" description="Helical" evidence="8">
    <location>
        <begin position="75"/>
        <end position="94"/>
    </location>
</feature>
<evidence type="ECO:0000256" key="6">
    <source>
        <dbReference type="ARBA" id="ARBA00022989"/>
    </source>
</evidence>
<evidence type="ECO:0000256" key="3">
    <source>
        <dbReference type="ARBA" id="ARBA00022448"/>
    </source>
</evidence>
<evidence type="ECO:0000259" key="9">
    <source>
        <dbReference type="PROSITE" id="PS50850"/>
    </source>
</evidence>
<accession>A0A9X0WDW5</accession>
<evidence type="ECO:0000256" key="4">
    <source>
        <dbReference type="ARBA" id="ARBA00022475"/>
    </source>
</evidence>
<keyword evidence="3 8" id="KW-0813">Transport</keyword>